<sequence>MTRRTGRRISKRTFFMVALLLGLPVALGAAAKPRPARGILAPRPVTLPFTGELTQGGWLRGTLPAGVRALSLDGTPVKVAQDGQWFVAFDRDAAPNALLRVTYADGSAGEQHLAVAPRDWRIEHVNVARRPGGPSEAFMKVRRPELALIQAARARVTDAQGWRQRFIWPAQGRISGRFGSQRVYRGEPGAYHSGLDISTGGAGAPFVAPADGVVILSAERPFSLEGNLLMLDHGMGLNSAFLHASQILVKEGEHVKQGQVIGRIGMTGRATGPHLHWSIKWADARLDPLLFTGPMT</sequence>
<dbReference type="EMBL" id="FXUI01000004">
    <property type="protein sequence ID" value="SMP68004.1"/>
    <property type="molecule type" value="Genomic_DNA"/>
</dbReference>
<proteinExistence type="predicted"/>
<dbReference type="PANTHER" id="PTHR21666:SF285">
    <property type="entry name" value="M23 FAMILY METALLOPEPTIDASE"/>
    <property type="match status" value="1"/>
</dbReference>
<gene>
    <name evidence="2" type="ORF">SAMN06296065_104309</name>
</gene>
<dbReference type="Pfam" id="PF01551">
    <property type="entry name" value="Peptidase_M23"/>
    <property type="match status" value="1"/>
</dbReference>
<evidence type="ECO:0000313" key="2">
    <source>
        <dbReference type="EMBL" id="SMP68004.1"/>
    </source>
</evidence>
<dbReference type="Proteomes" id="UP001157910">
    <property type="component" value="Unassembled WGS sequence"/>
</dbReference>
<dbReference type="InterPro" id="IPR050570">
    <property type="entry name" value="Cell_wall_metabolism_enzyme"/>
</dbReference>
<reference evidence="2 3" key="1">
    <citation type="submission" date="2017-05" db="EMBL/GenBank/DDBJ databases">
        <authorList>
            <person name="Varghese N."/>
            <person name="Submissions S."/>
        </authorList>
    </citation>
    <scope>NUCLEOTIDE SEQUENCE [LARGE SCALE GENOMIC DNA]</scope>
    <source>
        <strain evidence="2 3">SM16</strain>
    </source>
</reference>
<comment type="caution">
    <text evidence="2">The sequence shown here is derived from an EMBL/GenBank/DDBJ whole genome shotgun (WGS) entry which is preliminary data.</text>
</comment>
<name>A0ABY1QGU6_9SPHN</name>
<dbReference type="CDD" id="cd12797">
    <property type="entry name" value="M23_peptidase"/>
    <property type="match status" value="1"/>
</dbReference>
<dbReference type="InterPro" id="IPR011055">
    <property type="entry name" value="Dup_hybrid_motif"/>
</dbReference>
<evidence type="ECO:0000313" key="3">
    <source>
        <dbReference type="Proteomes" id="UP001157910"/>
    </source>
</evidence>
<protein>
    <submittedName>
        <fullName evidence="2">Peptidase family M23</fullName>
    </submittedName>
</protein>
<dbReference type="InterPro" id="IPR016047">
    <property type="entry name" value="M23ase_b-sheet_dom"/>
</dbReference>
<dbReference type="SUPFAM" id="SSF51261">
    <property type="entry name" value="Duplicated hybrid motif"/>
    <property type="match status" value="1"/>
</dbReference>
<dbReference type="Gene3D" id="2.70.70.10">
    <property type="entry name" value="Glucose Permease (Domain IIA)"/>
    <property type="match status" value="1"/>
</dbReference>
<evidence type="ECO:0000259" key="1">
    <source>
        <dbReference type="Pfam" id="PF01551"/>
    </source>
</evidence>
<organism evidence="2 3">
    <name type="scientific">Novosphingobium panipatense</name>
    <dbReference type="NCBI Taxonomy" id="428991"/>
    <lineage>
        <taxon>Bacteria</taxon>
        <taxon>Pseudomonadati</taxon>
        <taxon>Pseudomonadota</taxon>
        <taxon>Alphaproteobacteria</taxon>
        <taxon>Sphingomonadales</taxon>
        <taxon>Sphingomonadaceae</taxon>
        <taxon>Novosphingobium</taxon>
    </lineage>
</organism>
<keyword evidence="3" id="KW-1185">Reference proteome</keyword>
<feature type="domain" description="M23ase beta-sheet core" evidence="1">
    <location>
        <begin position="191"/>
        <end position="288"/>
    </location>
</feature>
<dbReference type="PANTHER" id="PTHR21666">
    <property type="entry name" value="PEPTIDASE-RELATED"/>
    <property type="match status" value="1"/>
</dbReference>
<accession>A0ABY1QGU6</accession>